<dbReference type="STRING" id="983966.A0A1E4RZ20"/>
<dbReference type="InterPro" id="IPR007185">
    <property type="entry name" value="DNA_pol_a/d/e_bsu"/>
</dbReference>
<dbReference type="Pfam" id="PF04042">
    <property type="entry name" value="DNA_pol_E_B"/>
    <property type="match status" value="1"/>
</dbReference>
<evidence type="ECO:0000313" key="9">
    <source>
        <dbReference type="EMBL" id="ODV72489.1"/>
    </source>
</evidence>
<evidence type="ECO:0000256" key="5">
    <source>
        <dbReference type="ARBA" id="ARBA00023125"/>
    </source>
</evidence>
<evidence type="ECO:0000256" key="7">
    <source>
        <dbReference type="ARBA" id="ARBA00032930"/>
    </source>
</evidence>
<dbReference type="AlphaFoldDB" id="A0A1E4RZ20"/>
<dbReference type="GO" id="GO:0008622">
    <property type="term" value="C:epsilon DNA polymerase complex"/>
    <property type="evidence" value="ECO:0007669"/>
    <property type="project" value="InterPro"/>
</dbReference>
<dbReference type="PANTHER" id="PTHR12708">
    <property type="entry name" value="DNA POLYMERASE EPSILON SUBUNIT B"/>
    <property type="match status" value="1"/>
</dbReference>
<evidence type="ECO:0000256" key="2">
    <source>
        <dbReference type="ARBA" id="ARBA00009560"/>
    </source>
</evidence>
<keyword evidence="5" id="KW-0238">DNA-binding</keyword>
<dbReference type="RefSeq" id="XP_020069528.1">
    <property type="nucleotide sequence ID" value="XM_020213386.1"/>
</dbReference>
<gene>
    <name evidence="9" type="ORF">CYBJADRAFT_15253</name>
</gene>
<evidence type="ECO:0000256" key="3">
    <source>
        <dbReference type="ARBA" id="ARBA00016011"/>
    </source>
</evidence>
<organism evidence="9 10">
    <name type="scientific">Cyberlindnera jadinii (strain ATCC 18201 / CBS 1600 / BCRC 20928 / JCM 3617 / NBRC 0987 / NRRL Y-1542)</name>
    <name type="common">Torula yeast</name>
    <name type="synonym">Candida utilis</name>
    <dbReference type="NCBI Taxonomy" id="983966"/>
    <lineage>
        <taxon>Eukaryota</taxon>
        <taxon>Fungi</taxon>
        <taxon>Dikarya</taxon>
        <taxon>Ascomycota</taxon>
        <taxon>Saccharomycotina</taxon>
        <taxon>Saccharomycetes</taxon>
        <taxon>Phaffomycetales</taxon>
        <taxon>Phaffomycetaceae</taxon>
        <taxon>Cyberlindnera</taxon>
    </lineage>
</organism>
<comment type="similarity">
    <text evidence="2">Belongs to the DNA polymerase epsilon subunit B family.</text>
</comment>
<dbReference type="GeneID" id="30987782"/>
<dbReference type="InterPro" id="IPR016266">
    <property type="entry name" value="POLE2"/>
</dbReference>
<dbReference type="GO" id="GO:0003677">
    <property type="term" value="F:DNA binding"/>
    <property type="evidence" value="ECO:0007669"/>
    <property type="project" value="UniProtKB-KW"/>
</dbReference>
<comment type="subcellular location">
    <subcellularLocation>
        <location evidence="1">Nucleus</location>
    </subcellularLocation>
</comment>
<keyword evidence="6" id="KW-0539">Nucleus</keyword>
<name>A0A1E4RZ20_CYBJN</name>
<protein>
    <recommendedName>
        <fullName evidence="3">DNA polymerase epsilon subunit B</fullName>
    </recommendedName>
    <alternativeName>
        <fullName evidence="7">DNA polymerase II subunit 2</fullName>
    </alternativeName>
</protein>
<feature type="domain" description="DNA polymerase alpha/delta/epsilon subunit B" evidence="8">
    <location>
        <begin position="363"/>
        <end position="588"/>
    </location>
</feature>
<dbReference type="PANTHER" id="PTHR12708:SF0">
    <property type="entry name" value="DNA POLYMERASE EPSILON SUBUNIT 2"/>
    <property type="match status" value="1"/>
</dbReference>
<dbReference type="OMA" id="PEDGAWF"/>
<dbReference type="GO" id="GO:0006261">
    <property type="term" value="P:DNA-templated DNA replication"/>
    <property type="evidence" value="ECO:0007669"/>
    <property type="project" value="InterPro"/>
</dbReference>
<evidence type="ECO:0000256" key="6">
    <source>
        <dbReference type="ARBA" id="ARBA00023242"/>
    </source>
</evidence>
<keyword evidence="10" id="KW-1185">Reference proteome</keyword>
<evidence type="ECO:0000313" key="10">
    <source>
        <dbReference type="Proteomes" id="UP000094389"/>
    </source>
</evidence>
<evidence type="ECO:0000256" key="4">
    <source>
        <dbReference type="ARBA" id="ARBA00022705"/>
    </source>
</evidence>
<proteinExistence type="inferred from homology"/>
<keyword evidence="4" id="KW-0235">DNA replication</keyword>
<dbReference type="OrthoDB" id="10254730at2759"/>
<evidence type="ECO:0000259" key="8">
    <source>
        <dbReference type="Pfam" id="PF04042"/>
    </source>
</evidence>
<dbReference type="EMBL" id="KV453934">
    <property type="protein sequence ID" value="ODV72489.1"/>
    <property type="molecule type" value="Genomic_DNA"/>
</dbReference>
<dbReference type="Proteomes" id="UP000094389">
    <property type="component" value="Unassembled WGS sequence"/>
</dbReference>
<dbReference type="GO" id="GO:0042276">
    <property type="term" value="P:error-prone translesion synthesis"/>
    <property type="evidence" value="ECO:0007669"/>
    <property type="project" value="TreeGrafter"/>
</dbReference>
<evidence type="ECO:0000256" key="1">
    <source>
        <dbReference type="ARBA" id="ARBA00004123"/>
    </source>
</evidence>
<accession>A0A1E4RZ20</accession>
<sequence length="627" mass="71050">MDAPVVLPIQLQPSNLRPLAYRVLSKKHGLNIKSDALKTLADYMGPKFGIDWKSAKSQLLLEEVAKIWKEQERGLFLDAAGLQEVLREIDALEVKSRPAGAGALGQKHHAVSIDSMMARRTDTVVDVNESEDEHSLNKITPSTSVTPPPMMESLDWKEYFRLISAYEQPLFLYNSTSKTYEPLENQDSKLSGSTVQANIVLNQGRYHIIKDRVLRNEHFDSGDFNAFASVSVDTNKASDSITMVKNLLGRNNQRFLLLGMITQLEGYWHLQDPSGKIKLNIDQAEPNGGSYYVPGNMVLCEGIYSPGVFYVNSMAHPPAERRSSTLDAIGNVDFLGIHANMRIDKELQNKFKQVEKEHDHKMIILGTDIYLDDLRTLDALDKLFVKLSEDEESIPITIIFNGSFTSTPKPSSDYKQLFDSLASILEKYPVIHGNVSLVFVPGDNDHWQTPLWPKQRIPKVFGSRINRVCRSVQWASNPTRMVYLSQEIVIARDDIGSRFRRHDIRFPYLEASKANGQHHEASEIDRLESLSPRVSEARKVVKTVLDQGHLSPFTKSLKPVVWHLDHTLQLSPLPTVLILCDSTSPQFDVTYNGTRCLNPGVFIHKRKLNYIEYSLNTKRAEMKDLYF</sequence>
<reference evidence="9 10" key="1">
    <citation type="journal article" date="2016" name="Proc. Natl. Acad. Sci. U.S.A.">
        <title>Comparative genomics of biotechnologically important yeasts.</title>
        <authorList>
            <person name="Riley R."/>
            <person name="Haridas S."/>
            <person name="Wolfe K.H."/>
            <person name="Lopes M.R."/>
            <person name="Hittinger C.T."/>
            <person name="Goeker M."/>
            <person name="Salamov A.A."/>
            <person name="Wisecaver J.H."/>
            <person name="Long T.M."/>
            <person name="Calvey C.H."/>
            <person name="Aerts A.L."/>
            <person name="Barry K.W."/>
            <person name="Choi C."/>
            <person name="Clum A."/>
            <person name="Coughlan A.Y."/>
            <person name="Deshpande S."/>
            <person name="Douglass A.P."/>
            <person name="Hanson S.J."/>
            <person name="Klenk H.-P."/>
            <person name="LaButti K.M."/>
            <person name="Lapidus A."/>
            <person name="Lindquist E.A."/>
            <person name="Lipzen A.M."/>
            <person name="Meier-Kolthoff J.P."/>
            <person name="Ohm R.A."/>
            <person name="Otillar R.P."/>
            <person name="Pangilinan J.L."/>
            <person name="Peng Y."/>
            <person name="Rokas A."/>
            <person name="Rosa C.A."/>
            <person name="Scheuner C."/>
            <person name="Sibirny A.A."/>
            <person name="Slot J.C."/>
            <person name="Stielow J.B."/>
            <person name="Sun H."/>
            <person name="Kurtzman C.P."/>
            <person name="Blackwell M."/>
            <person name="Grigoriev I.V."/>
            <person name="Jeffries T.W."/>
        </authorList>
    </citation>
    <scope>NUCLEOTIDE SEQUENCE [LARGE SCALE GENOMIC DNA]</scope>
    <source>
        <strain evidence="10">ATCC 18201 / CBS 1600 / BCRC 20928 / JCM 3617 / NBRC 0987 / NRRL Y-1542</strain>
    </source>
</reference>